<sequence length="113" mass="12667">MKTFVNPFERFPTSANLYVSPMTKSRVPEVFCFHLGIGSGEYGNELEASASLLAKLVESRWVPTPESEAEGLACLLSVSVKTRKRQVDEQDEGYKALEVLKTAGFDLTYDWTR</sequence>
<dbReference type="Proteomes" id="UP000559256">
    <property type="component" value="Unassembled WGS sequence"/>
</dbReference>
<protein>
    <submittedName>
        <fullName evidence="1">Uncharacterized protein</fullName>
    </submittedName>
</protein>
<dbReference type="AlphaFoldDB" id="A0A8H5AVP8"/>
<organism evidence="1 2">
    <name type="scientific">Tetrapyrgos nigripes</name>
    <dbReference type="NCBI Taxonomy" id="182062"/>
    <lineage>
        <taxon>Eukaryota</taxon>
        <taxon>Fungi</taxon>
        <taxon>Dikarya</taxon>
        <taxon>Basidiomycota</taxon>
        <taxon>Agaricomycotina</taxon>
        <taxon>Agaricomycetes</taxon>
        <taxon>Agaricomycetidae</taxon>
        <taxon>Agaricales</taxon>
        <taxon>Marasmiineae</taxon>
        <taxon>Marasmiaceae</taxon>
        <taxon>Tetrapyrgos</taxon>
    </lineage>
</organism>
<evidence type="ECO:0000313" key="2">
    <source>
        <dbReference type="Proteomes" id="UP000559256"/>
    </source>
</evidence>
<keyword evidence="2" id="KW-1185">Reference proteome</keyword>
<evidence type="ECO:0000313" key="1">
    <source>
        <dbReference type="EMBL" id="KAF5311393.1"/>
    </source>
</evidence>
<comment type="caution">
    <text evidence="1">The sequence shown here is derived from an EMBL/GenBank/DDBJ whole genome shotgun (WGS) entry which is preliminary data.</text>
</comment>
<accession>A0A8H5AVP8</accession>
<proteinExistence type="predicted"/>
<name>A0A8H5AVP8_9AGAR</name>
<reference evidence="1 2" key="1">
    <citation type="journal article" date="2020" name="ISME J.">
        <title>Uncovering the hidden diversity of litter-decomposition mechanisms in mushroom-forming fungi.</title>
        <authorList>
            <person name="Floudas D."/>
            <person name="Bentzer J."/>
            <person name="Ahren D."/>
            <person name="Johansson T."/>
            <person name="Persson P."/>
            <person name="Tunlid A."/>
        </authorList>
    </citation>
    <scope>NUCLEOTIDE SEQUENCE [LARGE SCALE GENOMIC DNA]</scope>
    <source>
        <strain evidence="1 2">CBS 291.85</strain>
    </source>
</reference>
<gene>
    <name evidence="1" type="ORF">D9758_018567</name>
</gene>
<dbReference type="EMBL" id="JAACJM010000552">
    <property type="protein sequence ID" value="KAF5311393.1"/>
    <property type="molecule type" value="Genomic_DNA"/>
</dbReference>